<organism evidence="2 3">
    <name type="scientific">Marasmiellus scandens</name>
    <dbReference type="NCBI Taxonomy" id="2682957"/>
    <lineage>
        <taxon>Eukaryota</taxon>
        <taxon>Fungi</taxon>
        <taxon>Dikarya</taxon>
        <taxon>Basidiomycota</taxon>
        <taxon>Agaricomycotina</taxon>
        <taxon>Agaricomycetes</taxon>
        <taxon>Agaricomycetidae</taxon>
        <taxon>Agaricales</taxon>
        <taxon>Marasmiineae</taxon>
        <taxon>Omphalotaceae</taxon>
        <taxon>Marasmiellus</taxon>
    </lineage>
</organism>
<accession>A0ABR1K009</accession>
<name>A0ABR1K009_9AGAR</name>
<dbReference type="PANTHER" id="PTHR35596:SF1">
    <property type="entry name" value="MICROBIAL-TYPE PARG CATALYTIC DOMAIN-CONTAINING PROTEIN"/>
    <property type="match status" value="1"/>
</dbReference>
<keyword evidence="3" id="KW-1185">Reference proteome</keyword>
<evidence type="ECO:0000259" key="1">
    <source>
        <dbReference type="Pfam" id="PF10021"/>
    </source>
</evidence>
<dbReference type="Pfam" id="PF10021">
    <property type="entry name" value="PARG_cat_microb"/>
    <property type="match status" value="1"/>
</dbReference>
<feature type="domain" description="Microbial-type PARG catalytic" evidence="1">
    <location>
        <begin position="51"/>
        <end position="156"/>
    </location>
</feature>
<dbReference type="EMBL" id="JBANRG010000002">
    <property type="protein sequence ID" value="KAK7470368.1"/>
    <property type="molecule type" value="Genomic_DNA"/>
</dbReference>
<protein>
    <recommendedName>
        <fullName evidence="1">Microbial-type PARG catalytic domain-containing protein</fullName>
    </recommendedName>
</protein>
<comment type="caution">
    <text evidence="2">The sequence shown here is derived from an EMBL/GenBank/DDBJ whole genome shotgun (WGS) entry which is preliminary data.</text>
</comment>
<dbReference type="Proteomes" id="UP001498398">
    <property type="component" value="Unassembled WGS sequence"/>
</dbReference>
<dbReference type="PIRSF" id="PIRSF014899">
    <property type="entry name" value="UCP014899"/>
    <property type="match status" value="1"/>
</dbReference>
<sequence>MDDYFQFSNPAEAQRAEIVRLNKLRFKSIVTEHEADRPATFIPGQISPLDSSKRPYSTDIRPKISVINADSFVAARQLMDEVGGDSKGSTAVLNMASDECPGGGYTSLAVAQEEALCYTSTLYYTLLPLSKLYPWPNKGPNSIKGIFSPDVVIFREPLHDSSSSEFCAELPFPERRVVSVITVAAPRFPLLNSTGTDFENQADKDSLREKVRLILRMAGSNGQRYLVLGAMGCGAYRCPPFTVAQEMKSIMQEPEFSGWFRYIVFAVYSSATIGSENFNTFKQVFEAT</sequence>
<reference evidence="2 3" key="1">
    <citation type="submission" date="2024-01" db="EMBL/GenBank/DDBJ databases">
        <title>A draft genome for the cacao thread blight pathogen Marasmiellus scandens.</title>
        <authorList>
            <person name="Baruah I.K."/>
            <person name="Leung J."/>
            <person name="Bukari Y."/>
            <person name="Amoako-Attah I."/>
            <person name="Meinhardt L.W."/>
            <person name="Bailey B.A."/>
            <person name="Cohen S.P."/>
        </authorList>
    </citation>
    <scope>NUCLEOTIDE SEQUENCE [LARGE SCALE GENOMIC DNA]</scope>
    <source>
        <strain evidence="2 3">GH-19</strain>
    </source>
</reference>
<evidence type="ECO:0000313" key="3">
    <source>
        <dbReference type="Proteomes" id="UP001498398"/>
    </source>
</evidence>
<dbReference type="InterPro" id="IPR019261">
    <property type="entry name" value="PARG_cat_microbial"/>
</dbReference>
<dbReference type="SUPFAM" id="SSF52949">
    <property type="entry name" value="Macro domain-like"/>
    <property type="match status" value="1"/>
</dbReference>
<dbReference type="NCBIfam" id="TIGR02452">
    <property type="entry name" value="TIGR02452 family protein"/>
    <property type="match status" value="1"/>
</dbReference>
<gene>
    <name evidence="2" type="ORF">VKT23_001795</name>
</gene>
<dbReference type="InterPro" id="IPR012664">
    <property type="entry name" value="CHP02452"/>
</dbReference>
<dbReference type="PANTHER" id="PTHR35596">
    <property type="entry name" value="DUF2263 DOMAIN-CONTAINING PROTEIN"/>
    <property type="match status" value="1"/>
</dbReference>
<proteinExistence type="predicted"/>
<evidence type="ECO:0000313" key="2">
    <source>
        <dbReference type="EMBL" id="KAK7470368.1"/>
    </source>
</evidence>
<dbReference type="Gene3D" id="3.40.220.10">
    <property type="entry name" value="Leucine Aminopeptidase, subunit E, domain 1"/>
    <property type="match status" value="1"/>
</dbReference>
<dbReference type="InterPro" id="IPR043472">
    <property type="entry name" value="Macro_dom-like"/>
</dbReference>